<evidence type="ECO:0000256" key="1">
    <source>
        <dbReference type="SAM" id="MobiDB-lite"/>
    </source>
</evidence>
<feature type="compositionally biased region" description="Basic residues" evidence="1">
    <location>
        <begin position="81"/>
        <end position="90"/>
    </location>
</feature>
<feature type="compositionally biased region" description="Basic and acidic residues" evidence="1">
    <location>
        <begin position="71"/>
        <end position="80"/>
    </location>
</feature>
<organism evidence="2">
    <name type="scientific">Euplotes crassus</name>
    <dbReference type="NCBI Taxonomy" id="5936"/>
    <lineage>
        <taxon>Eukaryota</taxon>
        <taxon>Sar</taxon>
        <taxon>Alveolata</taxon>
        <taxon>Ciliophora</taxon>
        <taxon>Intramacronucleata</taxon>
        <taxon>Spirotrichea</taxon>
        <taxon>Hypotrichia</taxon>
        <taxon>Euplotida</taxon>
        <taxon>Euplotidae</taxon>
        <taxon>Moneuplotes</taxon>
    </lineage>
</organism>
<protein>
    <submittedName>
        <fullName evidence="2">Uncharacterized protein</fullName>
    </submittedName>
</protein>
<dbReference type="EMBL" id="HBIK01015515">
    <property type="protein sequence ID" value="CAE0382394.1"/>
    <property type="molecule type" value="Transcribed_RNA"/>
</dbReference>
<gene>
    <name evidence="2" type="ORF">ECRA1380_LOCUS7356</name>
</gene>
<dbReference type="AlphaFoldDB" id="A0A7S3NRE6"/>
<feature type="compositionally biased region" description="Basic and acidic residues" evidence="1">
    <location>
        <begin position="93"/>
        <end position="103"/>
    </location>
</feature>
<evidence type="ECO:0000313" key="2">
    <source>
        <dbReference type="EMBL" id="CAE0382394.1"/>
    </source>
</evidence>
<reference evidence="2" key="1">
    <citation type="submission" date="2021-01" db="EMBL/GenBank/DDBJ databases">
        <authorList>
            <person name="Corre E."/>
            <person name="Pelletier E."/>
            <person name="Niang G."/>
            <person name="Scheremetjew M."/>
            <person name="Finn R."/>
            <person name="Kale V."/>
            <person name="Holt S."/>
            <person name="Cochrane G."/>
            <person name="Meng A."/>
            <person name="Brown T."/>
            <person name="Cohen L."/>
        </authorList>
    </citation>
    <scope>NUCLEOTIDE SEQUENCE</scope>
    <source>
        <strain evidence="2">CT5</strain>
    </source>
</reference>
<name>A0A7S3NRE6_EUPCR</name>
<accession>A0A7S3NRE6</accession>
<feature type="region of interest" description="Disordered" evidence="1">
    <location>
        <begin position="66"/>
        <end position="103"/>
    </location>
</feature>
<sequence length="103" mass="12093">MKLSRRNANREDTVDKIFASSFFEDKIFKEESFINSKFSQSTKEVMKDPESNDKQDQLLDEVLKRASPIGEKNKSKEMPNKKSKKAKITQKVRSFDNRKRFGK</sequence>
<proteinExistence type="predicted"/>